<geneLocation type="mitochondrion" evidence="1"/>
<dbReference type="CTD" id="4509"/>
<protein>
    <submittedName>
        <fullName evidence="1">ATP synthase F0 subunit 8</fullName>
    </submittedName>
</protein>
<reference evidence="1" key="1">
    <citation type="journal article" date="2019" name="Mitochondrial DNA Part B Resour">
        <title>First record of the complete mitochondrial genome of Cypridina dentata (Myodocopida: Cypridinidae).</title>
        <authorList>
            <person name="Wang X."/>
            <person name="Xu Q."/>
            <person name="Xiao J."/>
            <person name="Miao X."/>
            <person name="Liu P."/>
            <person name="Wang Z."/>
        </authorList>
    </citation>
    <scope>NUCLEOTIDE SEQUENCE</scope>
</reference>
<sequence length="49" mass="5760">MAMVSPQQWMLMYFAAILVYLITFSKISTTQSITSQTKPQSHKNFTWSW</sequence>
<accession>A0A4D6TK38</accession>
<reference evidence="1" key="2">
    <citation type="submission" date="2019-02" db="EMBL/GenBank/DDBJ databases">
        <authorList>
            <person name="Wang X.X."/>
            <person name="Wang Z.Z."/>
            <person name="Zhang X.X."/>
            <person name="Xu Q.Q."/>
            <person name="Xiao J.J."/>
            <person name="Wang Z.Z."/>
        </authorList>
    </citation>
    <scope>NUCLEOTIDE SEQUENCE</scope>
</reference>
<dbReference type="AlphaFoldDB" id="A0A4D6TK38"/>
<dbReference type="GeneID" id="40501018"/>
<evidence type="ECO:0000313" key="1">
    <source>
        <dbReference type="EMBL" id="QCG82517.1"/>
    </source>
</evidence>
<name>A0A4D6TK38_9CRUS</name>
<dbReference type="RefSeq" id="YP_009654177.1">
    <property type="nucleotide sequence ID" value="NC_042792.1"/>
</dbReference>
<keyword evidence="1" id="KW-0496">Mitochondrion</keyword>
<organism evidence="1">
    <name type="scientific">Cypridina dentata</name>
    <dbReference type="NCBI Taxonomy" id="1483471"/>
    <lineage>
        <taxon>Eukaryota</taxon>
        <taxon>Metazoa</taxon>
        <taxon>Ecdysozoa</taxon>
        <taxon>Arthropoda</taxon>
        <taxon>Crustacea</taxon>
        <taxon>Oligostraca</taxon>
        <taxon>Ostracoda</taxon>
        <taxon>Myodocopa</taxon>
        <taxon>Myodocopida</taxon>
        <taxon>Cypridinoidea</taxon>
        <taxon>Cypridinidae</taxon>
        <taxon>Cypridina</taxon>
    </lineage>
</organism>
<dbReference type="EMBL" id="MK482395">
    <property type="protein sequence ID" value="QCG82517.1"/>
    <property type="molecule type" value="Genomic_DNA"/>
</dbReference>
<gene>
    <name evidence="1" type="primary">ATP8</name>
</gene>
<proteinExistence type="predicted"/>